<name>A0A344LN88_9FLAO</name>
<feature type="transmembrane region" description="Helical" evidence="6">
    <location>
        <begin position="416"/>
        <end position="433"/>
    </location>
</feature>
<evidence type="ECO:0000313" key="8">
    <source>
        <dbReference type="Proteomes" id="UP000251561"/>
    </source>
</evidence>
<keyword evidence="8" id="KW-1185">Reference proteome</keyword>
<comment type="subcellular location">
    <subcellularLocation>
        <location evidence="1">Cell membrane</location>
        <topology evidence="1">Multi-pass membrane protein</topology>
    </subcellularLocation>
</comment>
<protein>
    <submittedName>
        <fullName evidence="7">Uncharacterized protein</fullName>
    </submittedName>
</protein>
<feature type="transmembrane region" description="Helical" evidence="6">
    <location>
        <begin position="296"/>
        <end position="316"/>
    </location>
</feature>
<feature type="transmembrane region" description="Helical" evidence="6">
    <location>
        <begin position="12"/>
        <end position="31"/>
    </location>
</feature>
<dbReference type="PANTHER" id="PTHR30250:SF11">
    <property type="entry name" value="O-ANTIGEN TRANSPORTER-RELATED"/>
    <property type="match status" value="1"/>
</dbReference>
<dbReference type="GO" id="GO:0005886">
    <property type="term" value="C:plasma membrane"/>
    <property type="evidence" value="ECO:0007669"/>
    <property type="project" value="UniProtKB-SubCell"/>
</dbReference>
<evidence type="ECO:0000256" key="4">
    <source>
        <dbReference type="ARBA" id="ARBA00022989"/>
    </source>
</evidence>
<sequence>MKDGKNLIKNTTIYALGDIVPRILGFISFPILTRYLSPADYGIVNYVSTLTTFLLAFGFLCINTYYLVFYYRCKDSIEQKKLLGNLSSFVILFNFFLVVLSLLFGKSLFSLLGSKISFFPYILIGVLTNFFSIFGVLPSALYRLLEKPLLLTLLTISKGLLILILTLVLVIYYDYSAIGVLYANLLVNFIYAFIFIYISRNYIIWNLDFNKIKEALYFSLPLLPGSLAYYITTISDRVLIDRFLSLADLGIFSTAVTLALILNIFSYGAYKAFEPYLFKNWGSHGFLKIFESIRNAFIYVLLIGVLCLSVFSKEFFQIMSGAKFREAYLYVPLIIIGVYSSSISMLYGTVITAKGKTKINSLVSIVGATISISLNITLLPILGLLSAAIVSSLALTVELCILMWYSKLEVNHKKPLFSVIIVGLSTCFLVYFLRIDHILISIIVKFFSIIVVIIALSKVLGINPFKIVDKLTEKTI</sequence>
<accession>A0A344LN88</accession>
<evidence type="ECO:0000256" key="2">
    <source>
        <dbReference type="ARBA" id="ARBA00022475"/>
    </source>
</evidence>
<evidence type="ECO:0000256" key="3">
    <source>
        <dbReference type="ARBA" id="ARBA00022692"/>
    </source>
</evidence>
<dbReference type="OrthoDB" id="1495589at2"/>
<feature type="transmembrane region" description="Helical" evidence="6">
    <location>
        <begin position="179"/>
        <end position="203"/>
    </location>
</feature>
<dbReference type="Pfam" id="PF01943">
    <property type="entry name" value="Polysacc_synt"/>
    <property type="match status" value="1"/>
</dbReference>
<evidence type="ECO:0000313" key="7">
    <source>
        <dbReference type="EMBL" id="AXB55380.1"/>
    </source>
</evidence>
<feature type="transmembrane region" description="Helical" evidence="6">
    <location>
        <begin position="328"/>
        <end position="347"/>
    </location>
</feature>
<dbReference type="EMBL" id="CP030261">
    <property type="protein sequence ID" value="AXB55380.1"/>
    <property type="molecule type" value="Genomic_DNA"/>
</dbReference>
<dbReference type="InterPro" id="IPR002797">
    <property type="entry name" value="Polysacc_synth"/>
</dbReference>
<feature type="transmembrane region" description="Helical" evidence="6">
    <location>
        <begin position="359"/>
        <end position="378"/>
    </location>
</feature>
<evidence type="ECO:0000256" key="6">
    <source>
        <dbReference type="SAM" id="Phobius"/>
    </source>
</evidence>
<dbReference type="RefSeq" id="WP_113676505.1">
    <property type="nucleotide sequence ID" value="NZ_CP030261.1"/>
</dbReference>
<feature type="transmembrane region" description="Helical" evidence="6">
    <location>
        <begin position="82"/>
        <end position="104"/>
    </location>
</feature>
<dbReference type="Proteomes" id="UP000251561">
    <property type="component" value="Chromosome"/>
</dbReference>
<proteinExistence type="predicted"/>
<evidence type="ECO:0000256" key="1">
    <source>
        <dbReference type="ARBA" id="ARBA00004651"/>
    </source>
</evidence>
<gene>
    <name evidence="7" type="ORF">HYN86_01675</name>
</gene>
<dbReference type="InterPro" id="IPR050833">
    <property type="entry name" value="Poly_Biosynth_Transport"/>
</dbReference>
<dbReference type="PANTHER" id="PTHR30250">
    <property type="entry name" value="PST FAMILY PREDICTED COLANIC ACID TRANSPORTER"/>
    <property type="match status" value="1"/>
</dbReference>
<keyword evidence="5 6" id="KW-0472">Membrane</keyword>
<feature type="transmembrane region" description="Helical" evidence="6">
    <location>
        <begin position="439"/>
        <end position="460"/>
    </location>
</feature>
<feature type="transmembrane region" description="Helical" evidence="6">
    <location>
        <begin position="215"/>
        <end position="231"/>
    </location>
</feature>
<keyword evidence="3 6" id="KW-0812">Transmembrane</keyword>
<keyword evidence="4 6" id="KW-1133">Transmembrane helix</keyword>
<reference evidence="7 8" key="1">
    <citation type="submission" date="2018-06" db="EMBL/GenBank/DDBJ databases">
        <title>Genome sequencing of Flavobacterium.</title>
        <authorList>
            <person name="Baek M.-G."/>
            <person name="Yi H."/>
        </authorList>
    </citation>
    <scope>NUCLEOTIDE SEQUENCE [LARGE SCALE GENOMIC DNA]</scope>
    <source>
        <strain evidence="7 8">HYN0086</strain>
    </source>
</reference>
<keyword evidence="2" id="KW-1003">Cell membrane</keyword>
<organism evidence="7 8">
    <name type="scientific">Flavobacterium fluviale</name>
    <dbReference type="NCBI Taxonomy" id="2249356"/>
    <lineage>
        <taxon>Bacteria</taxon>
        <taxon>Pseudomonadati</taxon>
        <taxon>Bacteroidota</taxon>
        <taxon>Flavobacteriia</taxon>
        <taxon>Flavobacteriales</taxon>
        <taxon>Flavobacteriaceae</taxon>
        <taxon>Flavobacterium</taxon>
    </lineage>
</organism>
<feature type="transmembrane region" description="Helical" evidence="6">
    <location>
        <begin position="116"/>
        <end position="137"/>
    </location>
</feature>
<feature type="transmembrane region" description="Helical" evidence="6">
    <location>
        <begin position="384"/>
        <end position="404"/>
    </location>
</feature>
<feature type="transmembrane region" description="Helical" evidence="6">
    <location>
        <begin position="251"/>
        <end position="270"/>
    </location>
</feature>
<dbReference type="KEGG" id="ffl:HYN86_01675"/>
<dbReference type="AlphaFoldDB" id="A0A344LN88"/>
<feature type="transmembrane region" description="Helical" evidence="6">
    <location>
        <begin position="43"/>
        <end position="70"/>
    </location>
</feature>
<evidence type="ECO:0000256" key="5">
    <source>
        <dbReference type="ARBA" id="ARBA00023136"/>
    </source>
</evidence>
<feature type="transmembrane region" description="Helical" evidence="6">
    <location>
        <begin position="149"/>
        <end position="173"/>
    </location>
</feature>